<evidence type="ECO:0000313" key="1">
    <source>
        <dbReference type="EMBL" id="NIJ46639.1"/>
    </source>
</evidence>
<gene>
    <name evidence="1" type="ORF">FHR24_003134</name>
</gene>
<keyword evidence="2" id="KW-1185">Reference proteome</keyword>
<reference evidence="1 2" key="1">
    <citation type="submission" date="2020-03" db="EMBL/GenBank/DDBJ databases">
        <title>Genomic Encyclopedia of Type Strains, Phase IV (KMG-IV): sequencing the most valuable type-strain genomes for metagenomic binning, comparative biology and taxonomic classification.</title>
        <authorList>
            <person name="Goeker M."/>
        </authorList>
    </citation>
    <scope>NUCLEOTIDE SEQUENCE [LARGE SCALE GENOMIC DNA]</scope>
    <source>
        <strain evidence="1 2">DSM 101599</strain>
    </source>
</reference>
<accession>A0ABX0UCS5</accession>
<organism evidence="1 2">
    <name type="scientific">Wenyingzhuangia heitensis</name>
    <dbReference type="NCBI Taxonomy" id="1487859"/>
    <lineage>
        <taxon>Bacteria</taxon>
        <taxon>Pseudomonadati</taxon>
        <taxon>Bacteroidota</taxon>
        <taxon>Flavobacteriia</taxon>
        <taxon>Flavobacteriales</taxon>
        <taxon>Flavobacteriaceae</taxon>
        <taxon>Wenyingzhuangia</taxon>
    </lineage>
</organism>
<protein>
    <submittedName>
        <fullName evidence="1">Uncharacterized protein</fullName>
    </submittedName>
</protein>
<evidence type="ECO:0000313" key="2">
    <source>
        <dbReference type="Proteomes" id="UP000745859"/>
    </source>
</evidence>
<name>A0ABX0UCS5_9FLAO</name>
<comment type="caution">
    <text evidence="1">The sequence shown here is derived from an EMBL/GenBank/DDBJ whole genome shotgun (WGS) entry which is preliminary data.</text>
</comment>
<sequence>SIKNLSIKDSQYQYNIRLGSQLKNIKDVENINYVFVS</sequence>
<feature type="non-terminal residue" evidence="1">
    <location>
        <position position="1"/>
    </location>
</feature>
<proteinExistence type="predicted"/>
<dbReference type="EMBL" id="JAASQL010000019">
    <property type="protein sequence ID" value="NIJ46639.1"/>
    <property type="molecule type" value="Genomic_DNA"/>
</dbReference>
<dbReference type="Proteomes" id="UP000745859">
    <property type="component" value="Unassembled WGS sequence"/>
</dbReference>